<dbReference type="EMBL" id="QTSX02000814">
    <property type="protein sequence ID" value="KAJ9084700.1"/>
    <property type="molecule type" value="Genomic_DNA"/>
</dbReference>
<accession>A0ACC2UCB3</accession>
<comment type="caution">
    <text evidence="1">The sequence shown here is derived from an EMBL/GenBank/DDBJ whole genome shotgun (WGS) entry which is preliminary data.</text>
</comment>
<gene>
    <name evidence="1" type="ORF">DSO57_1021467</name>
</gene>
<dbReference type="Proteomes" id="UP001165960">
    <property type="component" value="Unassembled WGS sequence"/>
</dbReference>
<sequence length="130" mass="14994">MQFQPLTSQQVAGSAERLRDECVVLASRAHQAKMAKLSVPLPVTLQIFDDMPHSFQSFLFHPSANRSMEWSCNFLKRCLSSDKDRVSDDFPISDRPIDPKGPWAWRIDANLTSHPIDEYSEFDYLTEYIK</sequence>
<keyword evidence="2" id="KW-1185">Reference proteome</keyword>
<protein>
    <submittedName>
        <fullName evidence="1">Uncharacterized protein</fullName>
    </submittedName>
</protein>
<proteinExistence type="predicted"/>
<evidence type="ECO:0000313" key="1">
    <source>
        <dbReference type="EMBL" id="KAJ9084700.1"/>
    </source>
</evidence>
<evidence type="ECO:0000313" key="2">
    <source>
        <dbReference type="Proteomes" id="UP001165960"/>
    </source>
</evidence>
<reference evidence="1" key="1">
    <citation type="submission" date="2022-04" db="EMBL/GenBank/DDBJ databases">
        <title>Genome of the entomopathogenic fungus Entomophthora muscae.</title>
        <authorList>
            <person name="Elya C."/>
            <person name="Lovett B.R."/>
            <person name="Lee E."/>
            <person name="Macias A.M."/>
            <person name="Hajek A.E."/>
            <person name="De Bivort B.L."/>
            <person name="Kasson M.T."/>
            <person name="De Fine Licht H.H."/>
            <person name="Stajich J.E."/>
        </authorList>
    </citation>
    <scope>NUCLEOTIDE SEQUENCE</scope>
    <source>
        <strain evidence="1">Berkeley</strain>
    </source>
</reference>
<name>A0ACC2UCB3_9FUNG</name>
<organism evidence="1 2">
    <name type="scientific">Entomophthora muscae</name>
    <dbReference type="NCBI Taxonomy" id="34485"/>
    <lineage>
        <taxon>Eukaryota</taxon>
        <taxon>Fungi</taxon>
        <taxon>Fungi incertae sedis</taxon>
        <taxon>Zoopagomycota</taxon>
        <taxon>Entomophthoromycotina</taxon>
        <taxon>Entomophthoromycetes</taxon>
        <taxon>Entomophthorales</taxon>
        <taxon>Entomophthoraceae</taxon>
        <taxon>Entomophthora</taxon>
    </lineage>
</organism>